<protein>
    <recommendedName>
        <fullName evidence="7">Secretion system C-terminal sorting domain-containing protein</fullName>
    </recommendedName>
</protein>
<dbReference type="Pfam" id="PF18962">
    <property type="entry name" value="Por_Secre_tail"/>
    <property type="match status" value="1"/>
</dbReference>
<dbReference type="SUPFAM" id="SSF50978">
    <property type="entry name" value="WD40 repeat-like"/>
    <property type="match status" value="1"/>
</dbReference>
<evidence type="ECO:0000259" key="3">
    <source>
        <dbReference type="Pfam" id="PF18962"/>
    </source>
</evidence>
<dbReference type="Gene3D" id="2.80.10.50">
    <property type="match status" value="7"/>
</dbReference>
<dbReference type="Pfam" id="PF17164">
    <property type="entry name" value="DUF5122"/>
    <property type="match status" value="13"/>
</dbReference>
<dbReference type="Pfam" id="PF01345">
    <property type="entry name" value="DUF11"/>
    <property type="match status" value="1"/>
</dbReference>
<dbReference type="RefSeq" id="WP_089479338.1">
    <property type="nucleotide sequence ID" value="NZ_MUGS01000014.1"/>
</dbReference>
<name>A0A227PCL6_9FLAO</name>
<dbReference type="InterPro" id="IPR001434">
    <property type="entry name" value="OmcB-like_DUF11"/>
</dbReference>
<feature type="domain" description="DUF7619" evidence="4">
    <location>
        <begin position="970"/>
        <end position="1101"/>
    </location>
</feature>
<evidence type="ECO:0008006" key="7">
    <source>
        <dbReference type="Google" id="ProtNLM"/>
    </source>
</evidence>
<comment type="caution">
    <text evidence="5">The sequence shown here is derived from an EMBL/GenBank/DDBJ whole genome shotgun (WGS) entry which is preliminary data.</text>
</comment>
<evidence type="ECO:0000259" key="4">
    <source>
        <dbReference type="Pfam" id="PF24595"/>
    </source>
</evidence>
<dbReference type="InterPro" id="IPR013431">
    <property type="entry name" value="Delta_60_rpt"/>
</dbReference>
<evidence type="ECO:0000256" key="1">
    <source>
        <dbReference type="ARBA" id="ARBA00022729"/>
    </source>
</evidence>
<dbReference type="NCBIfam" id="TIGR01451">
    <property type="entry name" value="B_ant_repeat"/>
    <property type="match status" value="1"/>
</dbReference>
<dbReference type="InterPro" id="IPR036322">
    <property type="entry name" value="WD40_repeat_dom_sf"/>
</dbReference>
<keyword evidence="1" id="KW-0732">Signal</keyword>
<evidence type="ECO:0000313" key="5">
    <source>
        <dbReference type="EMBL" id="OXG07114.1"/>
    </source>
</evidence>
<dbReference type="InterPro" id="IPR055353">
    <property type="entry name" value="DUF7619"/>
</dbReference>
<dbReference type="InterPro" id="IPR047589">
    <property type="entry name" value="DUF11_rpt"/>
</dbReference>
<organism evidence="5 6">
    <name type="scientific">Flavobacterium araucananum</name>
    <dbReference type="NCBI Taxonomy" id="946678"/>
    <lineage>
        <taxon>Bacteria</taxon>
        <taxon>Pseudomonadati</taxon>
        <taxon>Bacteroidota</taxon>
        <taxon>Flavobacteriia</taxon>
        <taxon>Flavobacteriales</taxon>
        <taxon>Flavobacteriaceae</taxon>
        <taxon>Flavobacterium</taxon>
    </lineage>
</organism>
<dbReference type="Proteomes" id="UP000214684">
    <property type="component" value="Unassembled WGS sequence"/>
</dbReference>
<evidence type="ECO:0000313" key="6">
    <source>
        <dbReference type="Proteomes" id="UP000214684"/>
    </source>
</evidence>
<dbReference type="AlphaFoldDB" id="A0A227PCL6"/>
<dbReference type="EMBL" id="MUGS01000014">
    <property type="protein sequence ID" value="OXG07114.1"/>
    <property type="molecule type" value="Genomic_DNA"/>
</dbReference>
<dbReference type="OrthoDB" id="9805017at2"/>
<dbReference type="SUPFAM" id="SSF63829">
    <property type="entry name" value="Calcium-dependent phosphotriesterase"/>
    <property type="match status" value="1"/>
</dbReference>
<evidence type="ECO:0000259" key="2">
    <source>
        <dbReference type="Pfam" id="PF01345"/>
    </source>
</evidence>
<feature type="domain" description="DUF11" evidence="2">
    <location>
        <begin position="854"/>
        <end position="958"/>
    </location>
</feature>
<feature type="domain" description="Secretion system C-terminal sorting" evidence="3">
    <location>
        <begin position="1119"/>
        <end position="1189"/>
    </location>
</feature>
<dbReference type="NCBIfam" id="TIGR02608">
    <property type="entry name" value="delta_60_rpt"/>
    <property type="match status" value="12"/>
</dbReference>
<keyword evidence="6" id="KW-1185">Reference proteome</keyword>
<proteinExistence type="predicted"/>
<dbReference type="Pfam" id="PF24595">
    <property type="entry name" value="DUF7619"/>
    <property type="match status" value="1"/>
</dbReference>
<gene>
    <name evidence="5" type="ORF">B0A64_09890</name>
</gene>
<reference evidence="5 6" key="1">
    <citation type="submission" date="2016-11" db="EMBL/GenBank/DDBJ databases">
        <title>Whole genomes of Flavobacteriaceae.</title>
        <authorList>
            <person name="Stine C."/>
            <person name="Li C."/>
            <person name="Tadesse D."/>
        </authorList>
    </citation>
    <scope>NUCLEOTIDE SEQUENCE [LARGE SCALE GENOMIC DNA]</scope>
    <source>
        <strain evidence="5 6">DSM 24704</strain>
    </source>
</reference>
<dbReference type="InterPro" id="IPR026444">
    <property type="entry name" value="Secre_tail"/>
</dbReference>
<accession>A0A227PCL6</accession>
<sequence>MKKLYIFFFIIFNAYAQNPADRDPTFNTFSLPLGSHFVDYNILKSGVQSDGKFVFLKSKNSGGMELIRVNNNILDTGFNTGTGFKYAGYNFKIQTDGKIIAIGYFTAYNEVSVTNIVRLNTDGNVDKSFVLAPGVSISGSSEDNIPDVAIQPDGKILISGVLNSKGGVIRLNSNGSLDNSFTPFTAITGGVTAIRLQPDGKIIVAGATSSVNKVFRINKDGSLDTDLTPLLDKISVQYDIVSQTDGKILFSAAFEGPNNTYNSKLIRLNNDCTIDTSFKTNTISASTKPGIARIIVQPDGKILLGGRFNITGSSSTGMIRLNADGTIDTTFKTGVGTDYQINDLSLLPTGKVLVSGQFNNYNKEVANYVLLLNSDGTRDSSFSNIVTGFDSGNAVAITVLPDDKILVPGNFFSYNGKTTPNGLVRLNSDGSQDESLTFGGLRGFTDQSMFSTVNSIAVQKDGKMVAGGNFLGFNGITTNRLVRLNNNGSRDNTFVIGTGFNYEVKKVVVLADNKILVAGDFTTYKGNTCVGLVRLNTDGSVDTTFKAVWKGMNDAFLPYVSDIIVLTDGKILMSSSTFQNGRGLTRLNTDGSEDASFVLDPIVKPNGSGVFVQSDGKIIFSGQKNKVNGVFRLNPDGSLDNSFNYKTIDTEDYGTFLSGIQKDDKILVSGYSANNNSNHFFARLNLDGSYDETFTNIFHNKDIDYTAKLLPQSDGKLIYAGSFVNYRGVPAGKIIRLLGQDYKFVQGQNKLDSDNNGCDLNDVPFASLKLNIASGPDTKSYITNNTGNYTLTLKNGSHTITPVFENPDYFNVLPASLTVDFPLQASPYNGNFCITPKGIHPDLEIVILPLTPARPGFDAKYKIVYTNKGNQQLSGTVSFDFMDAVIDVVEANPNYTNQSENNLKWDFVNLKPLETREITVVLNVNSPQETPPVNGGTLLKYTTKISSSQTDETPANNTFAFDQVVLNSFDPNDKTCIEGNVISKTKVGDYVHYIIRFENTGTYPAQNISVKDIIDGTKYDINTLSPLSGSHLFSTEISDNNKVEFKFENINLPFDDAHNDGYLAFKIKTKATLVEGDTFGNSANIFFDYNSAITTNVPTTTISKTLGVQDFPFSKYFVLYPNPVSETLNINANSDIQLSTIQIYNVLGQLIRVVSNANNIHAIDVSTLTPGNYFIKIVSDKGTSNAKFIKK</sequence>
<dbReference type="NCBIfam" id="TIGR04183">
    <property type="entry name" value="Por_Secre_tail"/>
    <property type="match status" value="1"/>
</dbReference>